<evidence type="ECO:0000259" key="1">
    <source>
        <dbReference type="PROSITE" id="PS51671"/>
    </source>
</evidence>
<dbReference type="Proteomes" id="UP000050430">
    <property type="component" value="Unassembled WGS sequence"/>
</dbReference>
<organism evidence="2 3">
    <name type="scientific">Leptolinea tardivitalis</name>
    <dbReference type="NCBI Taxonomy" id="229920"/>
    <lineage>
        <taxon>Bacteria</taxon>
        <taxon>Bacillati</taxon>
        <taxon>Chloroflexota</taxon>
        <taxon>Anaerolineae</taxon>
        <taxon>Anaerolineales</taxon>
        <taxon>Anaerolineaceae</taxon>
        <taxon>Leptolinea</taxon>
    </lineage>
</organism>
<dbReference type="PROSITE" id="PS51671">
    <property type="entry name" value="ACT"/>
    <property type="match status" value="1"/>
</dbReference>
<keyword evidence="3" id="KW-1185">Reference proteome</keyword>
<proteinExistence type="predicted"/>
<name>A0A0P6WYZ4_9CHLR</name>
<feature type="domain" description="ACT" evidence="1">
    <location>
        <begin position="7"/>
        <end position="80"/>
    </location>
</feature>
<sequence>MPDNAYVLTATGPDRVGFVATVSSFCANNNINILDLSTTSANGEYVMILITDLSKCPSMEAIRRDLQDFAREKGLRIVLQHYDIFRAVNEINLPIH</sequence>
<dbReference type="InterPro" id="IPR045865">
    <property type="entry name" value="ACT-like_dom_sf"/>
</dbReference>
<dbReference type="STRING" id="229920.ADM99_09260"/>
<dbReference type="EMBL" id="LGCK01000010">
    <property type="protein sequence ID" value="KPL71943.1"/>
    <property type="molecule type" value="Genomic_DNA"/>
</dbReference>
<dbReference type="AlphaFoldDB" id="A0A0P6WYZ4"/>
<evidence type="ECO:0000313" key="2">
    <source>
        <dbReference type="EMBL" id="KPL71943.1"/>
    </source>
</evidence>
<dbReference type="SUPFAM" id="SSF55021">
    <property type="entry name" value="ACT-like"/>
    <property type="match status" value="1"/>
</dbReference>
<accession>A0A0P6WYZ4</accession>
<gene>
    <name evidence="2" type="ORF">ADM99_09260</name>
</gene>
<comment type="caution">
    <text evidence="2">The sequence shown here is derived from an EMBL/GenBank/DDBJ whole genome shotgun (WGS) entry which is preliminary data.</text>
</comment>
<dbReference type="InterPro" id="IPR002912">
    <property type="entry name" value="ACT_dom"/>
</dbReference>
<dbReference type="Pfam" id="PF13740">
    <property type="entry name" value="ACT_6"/>
    <property type="match status" value="1"/>
</dbReference>
<evidence type="ECO:0000313" key="3">
    <source>
        <dbReference type="Proteomes" id="UP000050430"/>
    </source>
</evidence>
<reference evidence="2 3" key="1">
    <citation type="submission" date="2015-07" db="EMBL/GenBank/DDBJ databases">
        <title>Genome sequence of Leptolinea tardivitalis DSM 16556.</title>
        <authorList>
            <person name="Hemp J."/>
            <person name="Ward L.M."/>
            <person name="Pace L.A."/>
            <person name="Fischer W.W."/>
        </authorList>
    </citation>
    <scope>NUCLEOTIDE SEQUENCE [LARGE SCALE GENOMIC DNA]</scope>
    <source>
        <strain evidence="2 3">YMTK-2</strain>
    </source>
</reference>
<dbReference type="Gene3D" id="3.30.70.260">
    <property type="match status" value="1"/>
</dbReference>
<protein>
    <recommendedName>
        <fullName evidence="1">ACT domain-containing protein</fullName>
    </recommendedName>
</protein>